<keyword evidence="9 11" id="KW-0472">Membrane</keyword>
<keyword evidence="8 11" id="KW-1133">Transmembrane helix</keyword>
<evidence type="ECO:0000256" key="7">
    <source>
        <dbReference type="ARBA" id="ARBA00022777"/>
    </source>
</evidence>
<feature type="region of interest" description="Disordered" evidence="10">
    <location>
        <begin position="445"/>
        <end position="473"/>
    </location>
</feature>
<dbReference type="EMBL" id="RQFP01000001">
    <property type="protein sequence ID" value="TGK95681.1"/>
    <property type="molecule type" value="Genomic_DNA"/>
</dbReference>
<gene>
    <name evidence="14" type="ORF">EHQ30_03325</name>
</gene>
<evidence type="ECO:0000313" key="15">
    <source>
        <dbReference type="Proteomes" id="UP000297891"/>
    </source>
</evidence>
<accession>A0A2M9Y7D2</accession>
<evidence type="ECO:0000256" key="8">
    <source>
        <dbReference type="ARBA" id="ARBA00022989"/>
    </source>
</evidence>
<evidence type="ECO:0000256" key="10">
    <source>
        <dbReference type="SAM" id="MobiDB-lite"/>
    </source>
</evidence>
<dbReference type="InterPro" id="IPR036890">
    <property type="entry name" value="HATPase_C_sf"/>
</dbReference>
<feature type="transmembrane region" description="Helical" evidence="11">
    <location>
        <begin position="343"/>
        <end position="366"/>
    </location>
</feature>
<feature type="chain" id="PRO_5044383810" description="histidine kinase" evidence="12">
    <location>
        <begin position="28"/>
        <end position="662"/>
    </location>
</feature>
<dbReference type="SMART" id="SM00387">
    <property type="entry name" value="HATPase_c"/>
    <property type="match status" value="1"/>
</dbReference>
<evidence type="ECO:0000256" key="9">
    <source>
        <dbReference type="ARBA" id="ARBA00023136"/>
    </source>
</evidence>
<evidence type="ECO:0000256" key="12">
    <source>
        <dbReference type="SAM" id="SignalP"/>
    </source>
</evidence>
<dbReference type="SUPFAM" id="SSF49785">
    <property type="entry name" value="Galactose-binding domain-like"/>
    <property type="match status" value="1"/>
</dbReference>
<dbReference type="GO" id="GO:0005886">
    <property type="term" value="C:plasma membrane"/>
    <property type="evidence" value="ECO:0007669"/>
    <property type="project" value="UniProtKB-SubCell"/>
</dbReference>
<proteinExistence type="predicted"/>
<dbReference type="SUPFAM" id="SSF55874">
    <property type="entry name" value="ATPase domain of HSP90 chaperone/DNA topoisomerase II/histidine kinase"/>
    <property type="match status" value="1"/>
</dbReference>
<dbReference type="InterPro" id="IPR004358">
    <property type="entry name" value="Sig_transdc_His_kin-like_C"/>
</dbReference>
<comment type="subcellular location">
    <subcellularLocation>
        <location evidence="2">Cell membrane</location>
        <topology evidence="2">Multi-pass membrane protein</topology>
    </subcellularLocation>
</comment>
<dbReference type="InterPro" id="IPR003594">
    <property type="entry name" value="HATPase_dom"/>
</dbReference>
<organism evidence="14 15">
    <name type="scientific">Leptospira brenneri</name>
    <dbReference type="NCBI Taxonomy" id="2023182"/>
    <lineage>
        <taxon>Bacteria</taxon>
        <taxon>Pseudomonadati</taxon>
        <taxon>Spirochaetota</taxon>
        <taxon>Spirochaetia</taxon>
        <taxon>Leptospirales</taxon>
        <taxon>Leptospiraceae</taxon>
        <taxon>Leptospira</taxon>
    </lineage>
</organism>
<dbReference type="PRINTS" id="PR00344">
    <property type="entry name" value="BCTRLSENSOR"/>
</dbReference>
<evidence type="ECO:0000256" key="2">
    <source>
        <dbReference type="ARBA" id="ARBA00004651"/>
    </source>
</evidence>
<dbReference type="GO" id="GO:0000155">
    <property type="term" value="F:phosphorelay sensor kinase activity"/>
    <property type="evidence" value="ECO:0007669"/>
    <property type="project" value="TreeGrafter"/>
</dbReference>
<dbReference type="Pfam" id="PF07695">
    <property type="entry name" value="7TMR-DISM_7TM"/>
    <property type="match status" value="1"/>
</dbReference>
<comment type="caution">
    <text evidence="14">The sequence shown here is derived from an EMBL/GenBank/DDBJ whole genome shotgun (WGS) entry which is preliminary data.</text>
</comment>
<feature type="transmembrane region" description="Helical" evidence="11">
    <location>
        <begin position="224"/>
        <end position="241"/>
    </location>
</feature>
<name>A0A2M9Y7D2_9LEPT</name>
<dbReference type="InterPro" id="IPR005467">
    <property type="entry name" value="His_kinase_dom"/>
</dbReference>
<dbReference type="InterPro" id="IPR011623">
    <property type="entry name" value="7TMR_DISM_rcpt_extracell_dom1"/>
</dbReference>
<feature type="transmembrane region" description="Helical" evidence="11">
    <location>
        <begin position="283"/>
        <end position="302"/>
    </location>
</feature>
<dbReference type="PROSITE" id="PS50109">
    <property type="entry name" value="HIS_KIN"/>
    <property type="match status" value="1"/>
</dbReference>
<dbReference type="GO" id="GO:0016036">
    <property type="term" value="P:cellular response to phosphate starvation"/>
    <property type="evidence" value="ECO:0007669"/>
    <property type="project" value="TreeGrafter"/>
</dbReference>
<comment type="catalytic activity">
    <reaction evidence="1">
        <text>ATP + protein L-histidine = ADP + protein N-phospho-L-histidine.</text>
        <dbReference type="EC" id="2.7.13.3"/>
    </reaction>
</comment>
<feature type="compositionally biased region" description="Basic residues" evidence="10">
    <location>
        <begin position="454"/>
        <end position="467"/>
    </location>
</feature>
<protein>
    <recommendedName>
        <fullName evidence="3">histidine kinase</fullName>
        <ecNumber evidence="3">2.7.13.3</ecNumber>
    </recommendedName>
</protein>
<evidence type="ECO:0000256" key="11">
    <source>
        <dbReference type="SAM" id="Phobius"/>
    </source>
</evidence>
<evidence type="ECO:0000256" key="5">
    <source>
        <dbReference type="ARBA" id="ARBA00022679"/>
    </source>
</evidence>
<keyword evidence="7 14" id="KW-0418">Kinase</keyword>
<feature type="signal peptide" evidence="12">
    <location>
        <begin position="1"/>
        <end position="27"/>
    </location>
</feature>
<evidence type="ECO:0000256" key="6">
    <source>
        <dbReference type="ARBA" id="ARBA00022692"/>
    </source>
</evidence>
<dbReference type="RefSeq" id="WP_100789356.1">
    <property type="nucleotide sequence ID" value="NZ_NPDQ01000001.1"/>
</dbReference>
<keyword evidence="4" id="KW-1003">Cell membrane</keyword>
<dbReference type="InterPro" id="IPR008979">
    <property type="entry name" value="Galactose-bd-like_sf"/>
</dbReference>
<keyword evidence="15" id="KW-1185">Reference proteome</keyword>
<dbReference type="OrthoDB" id="9795554at2"/>
<keyword evidence="6 11" id="KW-0812">Transmembrane</keyword>
<evidence type="ECO:0000313" key="14">
    <source>
        <dbReference type="EMBL" id="TGK95681.1"/>
    </source>
</evidence>
<feature type="transmembrane region" description="Helical" evidence="11">
    <location>
        <begin position="308"/>
        <end position="331"/>
    </location>
</feature>
<dbReference type="EC" id="2.7.13.3" evidence="3"/>
<dbReference type="Pfam" id="PF02518">
    <property type="entry name" value="HATPase_c"/>
    <property type="match status" value="1"/>
</dbReference>
<dbReference type="GO" id="GO:0004721">
    <property type="term" value="F:phosphoprotein phosphatase activity"/>
    <property type="evidence" value="ECO:0007669"/>
    <property type="project" value="TreeGrafter"/>
</dbReference>
<evidence type="ECO:0000256" key="3">
    <source>
        <dbReference type="ARBA" id="ARBA00012438"/>
    </source>
</evidence>
<dbReference type="Proteomes" id="UP000297891">
    <property type="component" value="Unassembled WGS sequence"/>
</dbReference>
<feature type="domain" description="Histidine kinase" evidence="13">
    <location>
        <begin position="418"/>
        <end position="660"/>
    </location>
</feature>
<evidence type="ECO:0000256" key="1">
    <source>
        <dbReference type="ARBA" id="ARBA00000085"/>
    </source>
</evidence>
<evidence type="ECO:0000259" key="13">
    <source>
        <dbReference type="PROSITE" id="PS50109"/>
    </source>
</evidence>
<feature type="transmembrane region" description="Helical" evidence="11">
    <location>
        <begin position="194"/>
        <end position="212"/>
    </location>
</feature>
<keyword evidence="5" id="KW-0808">Transferase</keyword>
<dbReference type="PANTHER" id="PTHR45453:SF2">
    <property type="entry name" value="HISTIDINE KINASE"/>
    <property type="match status" value="1"/>
</dbReference>
<feature type="transmembrane region" description="Helical" evidence="11">
    <location>
        <begin position="253"/>
        <end position="271"/>
    </location>
</feature>
<dbReference type="InterPro" id="IPR050351">
    <property type="entry name" value="BphY/WalK/GraS-like"/>
</dbReference>
<dbReference type="Gene3D" id="2.60.120.260">
    <property type="entry name" value="Galactose-binding domain-like"/>
    <property type="match status" value="1"/>
</dbReference>
<dbReference type="Gene3D" id="3.30.565.10">
    <property type="entry name" value="Histidine kinase-like ATPase, C-terminal domain"/>
    <property type="match status" value="1"/>
</dbReference>
<dbReference type="PANTHER" id="PTHR45453">
    <property type="entry name" value="PHOSPHATE REGULON SENSOR PROTEIN PHOR"/>
    <property type="match status" value="1"/>
</dbReference>
<dbReference type="AlphaFoldDB" id="A0A2M9Y7D2"/>
<keyword evidence="12" id="KW-0732">Signal</keyword>
<evidence type="ECO:0000256" key="4">
    <source>
        <dbReference type="ARBA" id="ARBA00022475"/>
    </source>
</evidence>
<feature type="transmembrane region" description="Helical" evidence="11">
    <location>
        <begin position="372"/>
        <end position="393"/>
    </location>
</feature>
<reference evidence="14" key="1">
    <citation type="journal article" date="2019" name="PLoS Negl. Trop. Dis.">
        <title>Revisiting the worldwide diversity of Leptospira species in the environment.</title>
        <authorList>
            <person name="Vincent A.T."/>
            <person name="Schiettekatte O."/>
            <person name="Bourhy P."/>
            <person name="Veyrier F.J."/>
            <person name="Picardeau M."/>
        </authorList>
    </citation>
    <scope>NUCLEOTIDE SEQUENCE [LARGE SCALE GENOMIC DNA]</scope>
    <source>
        <strain evidence="14">201800277</strain>
    </source>
</reference>
<sequence>MISKTRIYQLVFGFAFVLSPATFSLVAEPCGTMITSFENPIVLKTDWLFRKGDNLDWRDETVEESFWVKRSVPDYGISKTENLTGYHWYRCSFYLPENYTTPVEPIAIQLGRIRDIDEFYLNGTLIDKTGTVLPRLEVDFQKIRIYSLPTHLLKPGLNVMAIRIYAATNLNGLKEAPTIAKERILREAAFSKEAFAMVCGYVFIFMGIYFLVGSIVRGRAGENFFFALFSIFMGIYVLIRTQHRDILFESFTWSYVAELLVLICLPIFFINFMHQYLKIKRNVVLLVYEVFLLVLFVITLFFRTPKTWILVIALFNYVLPVAMGLVIYLFVKNGRTNIAKVKFILIGIASLLPTILIDSLSALEIISMPGTLYLGFLIFLVMISIQLSNDIVLGLENYIEQEKELIQMERVKTGFLINLSSEFKSGMEKIKKAIDNISNTNSFKTSTKEETKVKAKTPAKKKTKTKSGSKQDLDPIKQAEDHISYMGYMVEEAVLLRKLEDKTYIPFYESFSVAELIRSCVSSVENHLEQYRKNTSIEVKPGDLEIYFPKELLFCILRNLVENAYQYTDPKTDISIEFFNRDGFHQLIVMDEGMGLSQLEMETIFQKFVRGYRDKKNEIPGAGIGLTLVEATTKFLGGTVSLKSSEGMGAKFTIRIPEKPKK</sequence>